<dbReference type="GO" id="GO:0005576">
    <property type="term" value="C:extracellular region"/>
    <property type="evidence" value="ECO:0007669"/>
    <property type="project" value="UniProtKB-SubCell"/>
</dbReference>
<keyword evidence="4" id="KW-0677">Repeat</keyword>
<dbReference type="Pfam" id="PF19030">
    <property type="entry name" value="TSP1_ADAMTS"/>
    <property type="match status" value="6"/>
</dbReference>
<gene>
    <name evidence="5" type="ORF">BSL78_28253</name>
</gene>
<accession>A0A2G8JGS9</accession>
<dbReference type="STRING" id="307972.A0A2G8JGS9"/>
<dbReference type="SUPFAM" id="SSF48726">
    <property type="entry name" value="Immunoglobulin"/>
    <property type="match status" value="1"/>
</dbReference>
<dbReference type="InterPro" id="IPR000884">
    <property type="entry name" value="TSP1_rpt"/>
</dbReference>
<sequence>MCNEQPCPVEWKVLLYSECTHTCGSGRQYPIKVLCIQVFDASTDGMSNHPDSECEDLPRPESVSCANFDCDPHWVMNVWSPCTEVCGSGTKSRMVSCKQTLGNGEEVDRESRKCSGYPPLEIDSCNEIDCPPSWLTGLFSECSVTCGHGQRFRPVKCTQILGNGETIILESSECSGESAPRAVEPCSLDVCFAPAILSNSSIFEQQETVGRIYLTVGQRATMFTKTTLIVSCPTQGMEKPHVTVVEGVSCDTTEQNYEGQRNIWGAIKFAQLSVDDSGVYTCQAGTLSENFYLTVVSHTAEELVPGDYIWVPGEWTSCTVTCGGGYQQRDVLCQHANRRGISGLIDPVYCAKEGVPKPADGRACNRQLCTPHWVTGEWSQCSSNCRGNGMGTKAREIGCMNSSGNYIAESECESVDELVKPANISDCMTDRCIPTWHVSHWTPCTATCGGGMRKRMIKCMYRGTRKLALQMFCKMVSPAPPVFERCNTQDCPAALNNPA</sequence>
<dbReference type="SUPFAM" id="SSF82895">
    <property type="entry name" value="TSP-1 type 1 repeat"/>
    <property type="match status" value="5"/>
</dbReference>
<keyword evidence="6" id="KW-1185">Reference proteome</keyword>
<dbReference type="InterPro" id="IPR050439">
    <property type="entry name" value="ADAMTS_ADAMTS-like"/>
</dbReference>
<reference evidence="5 6" key="1">
    <citation type="journal article" date="2017" name="PLoS Biol.">
        <title>The sea cucumber genome provides insights into morphological evolution and visceral regeneration.</title>
        <authorList>
            <person name="Zhang X."/>
            <person name="Sun L."/>
            <person name="Yuan J."/>
            <person name="Sun Y."/>
            <person name="Gao Y."/>
            <person name="Zhang L."/>
            <person name="Li S."/>
            <person name="Dai H."/>
            <person name="Hamel J.F."/>
            <person name="Liu C."/>
            <person name="Yu Y."/>
            <person name="Liu S."/>
            <person name="Lin W."/>
            <person name="Guo K."/>
            <person name="Jin S."/>
            <person name="Xu P."/>
            <person name="Storey K.B."/>
            <person name="Huan P."/>
            <person name="Zhang T."/>
            <person name="Zhou Y."/>
            <person name="Zhang J."/>
            <person name="Lin C."/>
            <person name="Li X."/>
            <person name="Xing L."/>
            <person name="Huo D."/>
            <person name="Sun M."/>
            <person name="Wang L."/>
            <person name="Mercier A."/>
            <person name="Li F."/>
            <person name="Yang H."/>
            <person name="Xiang J."/>
        </authorList>
    </citation>
    <scope>NUCLEOTIDE SEQUENCE [LARGE SCALE GENOMIC DNA]</scope>
    <source>
        <strain evidence="5">Shaxun</strain>
        <tissue evidence="5">Muscle</tissue>
    </source>
</reference>
<evidence type="ECO:0000256" key="3">
    <source>
        <dbReference type="ARBA" id="ARBA00022729"/>
    </source>
</evidence>
<organism evidence="5 6">
    <name type="scientific">Stichopus japonicus</name>
    <name type="common">Sea cucumber</name>
    <dbReference type="NCBI Taxonomy" id="307972"/>
    <lineage>
        <taxon>Eukaryota</taxon>
        <taxon>Metazoa</taxon>
        <taxon>Echinodermata</taxon>
        <taxon>Eleutherozoa</taxon>
        <taxon>Echinozoa</taxon>
        <taxon>Holothuroidea</taxon>
        <taxon>Aspidochirotacea</taxon>
        <taxon>Aspidochirotida</taxon>
        <taxon>Stichopodidae</taxon>
        <taxon>Apostichopus</taxon>
    </lineage>
</organism>
<dbReference type="PANTHER" id="PTHR13723:SF281">
    <property type="entry name" value="PAPILIN"/>
    <property type="match status" value="1"/>
</dbReference>
<evidence type="ECO:0000256" key="2">
    <source>
        <dbReference type="ARBA" id="ARBA00022525"/>
    </source>
</evidence>
<dbReference type="PANTHER" id="PTHR13723">
    <property type="entry name" value="ADAMTS A DISINTEGRIN AND METALLOPROTEASE WITH THROMBOSPONDIN MOTIFS PROTEASE"/>
    <property type="match status" value="1"/>
</dbReference>
<dbReference type="SMART" id="SM00209">
    <property type="entry name" value="TSP1"/>
    <property type="match status" value="5"/>
</dbReference>
<dbReference type="GO" id="GO:0030198">
    <property type="term" value="P:extracellular matrix organization"/>
    <property type="evidence" value="ECO:0007669"/>
    <property type="project" value="TreeGrafter"/>
</dbReference>
<evidence type="ECO:0000256" key="4">
    <source>
        <dbReference type="ARBA" id="ARBA00022737"/>
    </source>
</evidence>
<dbReference type="InterPro" id="IPR036383">
    <property type="entry name" value="TSP1_rpt_sf"/>
</dbReference>
<keyword evidence="3" id="KW-0732">Signal</keyword>
<dbReference type="EMBL" id="MRZV01002039">
    <property type="protein sequence ID" value="PIK34925.1"/>
    <property type="molecule type" value="Genomic_DNA"/>
</dbReference>
<dbReference type="FunFam" id="2.20.100.10:FF:000005">
    <property type="entry name" value="ADAM metallopeptidase with thrombospondin type 1 motif 9"/>
    <property type="match status" value="1"/>
</dbReference>
<dbReference type="AlphaFoldDB" id="A0A2G8JGS9"/>
<dbReference type="Gene3D" id="2.20.100.10">
    <property type="entry name" value="Thrombospondin type-1 (TSP1) repeat"/>
    <property type="match status" value="4"/>
</dbReference>
<evidence type="ECO:0000313" key="5">
    <source>
        <dbReference type="EMBL" id="PIK34925.1"/>
    </source>
</evidence>
<comment type="caution">
    <text evidence="5">The sequence shown here is derived from an EMBL/GenBank/DDBJ whole genome shotgun (WGS) entry which is preliminary data.</text>
</comment>
<evidence type="ECO:0000256" key="1">
    <source>
        <dbReference type="ARBA" id="ARBA00004613"/>
    </source>
</evidence>
<protein>
    <submittedName>
        <fullName evidence="5">Putative ADAMTS-like protein 3</fullName>
    </submittedName>
</protein>
<evidence type="ECO:0000313" key="6">
    <source>
        <dbReference type="Proteomes" id="UP000230750"/>
    </source>
</evidence>
<dbReference type="PROSITE" id="PS50092">
    <property type="entry name" value="TSP1"/>
    <property type="match status" value="5"/>
</dbReference>
<dbReference type="Proteomes" id="UP000230750">
    <property type="component" value="Unassembled WGS sequence"/>
</dbReference>
<dbReference type="OrthoDB" id="5948003at2759"/>
<dbReference type="InterPro" id="IPR036179">
    <property type="entry name" value="Ig-like_dom_sf"/>
</dbReference>
<dbReference type="GO" id="GO:0006508">
    <property type="term" value="P:proteolysis"/>
    <property type="evidence" value="ECO:0007669"/>
    <property type="project" value="TreeGrafter"/>
</dbReference>
<proteinExistence type="predicted"/>
<keyword evidence="2" id="KW-0964">Secreted</keyword>
<dbReference type="GO" id="GO:0004222">
    <property type="term" value="F:metalloendopeptidase activity"/>
    <property type="evidence" value="ECO:0007669"/>
    <property type="project" value="TreeGrafter"/>
</dbReference>
<name>A0A2G8JGS9_STIJA</name>
<dbReference type="GO" id="GO:0031012">
    <property type="term" value="C:extracellular matrix"/>
    <property type="evidence" value="ECO:0007669"/>
    <property type="project" value="TreeGrafter"/>
</dbReference>
<comment type="subcellular location">
    <subcellularLocation>
        <location evidence="1">Secreted</location>
    </subcellularLocation>
</comment>